<dbReference type="GO" id="GO:0000921">
    <property type="term" value="P:septin ring assembly"/>
    <property type="evidence" value="ECO:0007669"/>
    <property type="project" value="TreeGrafter"/>
</dbReference>
<accession>A0A4Q1BP40</accession>
<dbReference type="FunCoup" id="A0A4Q1BP40">
    <property type="interactions" value="55"/>
</dbReference>
<keyword evidence="1" id="KW-0812">Transmembrane</keyword>
<sequence>MLGGFFGLLTRTSSSLQILLALPMTLDLLGTPSFLLLSLLFVTYQTLLSTLRLTPISILSSFLSVFSPLITSSLILLTLYFYLHPPSVPTSTLSIAPLHWLVNVLPLVYASVLRWLAPLFTLVEGVCALLVIQLAGRAGKGWTEEEDYEGSRWRSILGVIAAVGIYSGGIWGVIKIFPSTAEDALSVFFLGAALTAVFFLSVIGFALRRTNVLETSMVFVYVVYSAWLSGVESSAETRAFGSGWLPSSVIPSWVTTSPLTAMRYPTVSSLASRALRGASGSFFSVLTSLPFHQTLSLGFRLGVLWMAGKILPVIRDDSAWEKDDDLEDEPTMRLSTIFLSYRYTVLTAAYTQQLLLDGGQAWSRWANIVLFLSVWSLEIMLDADDEDGSRFKIE</sequence>
<protein>
    <submittedName>
        <fullName evidence="2">Uncharacterized protein</fullName>
    </submittedName>
</protein>
<evidence type="ECO:0000313" key="2">
    <source>
        <dbReference type="EMBL" id="RXK39638.1"/>
    </source>
</evidence>
<evidence type="ECO:0000256" key="1">
    <source>
        <dbReference type="SAM" id="Phobius"/>
    </source>
</evidence>
<dbReference type="STRING" id="5217.A0A4Q1BP40"/>
<keyword evidence="1" id="KW-1133">Transmembrane helix</keyword>
<dbReference type="GO" id="GO:0097038">
    <property type="term" value="C:perinuclear endoplasmic reticulum"/>
    <property type="evidence" value="ECO:0007669"/>
    <property type="project" value="TreeGrafter"/>
</dbReference>
<proteinExistence type="predicted"/>
<name>A0A4Q1BP40_TREME</name>
<feature type="transmembrane region" description="Helical" evidence="1">
    <location>
        <begin position="56"/>
        <end position="83"/>
    </location>
</feature>
<feature type="transmembrane region" description="Helical" evidence="1">
    <location>
        <begin position="20"/>
        <end position="44"/>
    </location>
</feature>
<reference evidence="2 3" key="1">
    <citation type="submission" date="2016-06" db="EMBL/GenBank/DDBJ databases">
        <title>Evolution of pathogenesis and genome organization in the Tremellales.</title>
        <authorList>
            <person name="Cuomo C."/>
            <person name="Litvintseva A."/>
            <person name="Heitman J."/>
            <person name="Chen Y."/>
            <person name="Sun S."/>
            <person name="Springer D."/>
            <person name="Dromer F."/>
            <person name="Young S."/>
            <person name="Zeng Q."/>
            <person name="Chapman S."/>
            <person name="Gujja S."/>
            <person name="Saif S."/>
            <person name="Birren B."/>
        </authorList>
    </citation>
    <scope>NUCLEOTIDE SEQUENCE [LARGE SCALE GENOMIC DNA]</scope>
    <source>
        <strain evidence="2 3">ATCC 28783</strain>
    </source>
</reference>
<dbReference type="PANTHER" id="PTHR31726:SF2">
    <property type="entry name" value="PROTEIN ICE2"/>
    <property type="match status" value="1"/>
</dbReference>
<feature type="transmembrane region" description="Helical" evidence="1">
    <location>
        <begin position="186"/>
        <end position="207"/>
    </location>
</feature>
<dbReference type="PANTHER" id="PTHR31726">
    <property type="entry name" value="PROTEIN ICE2"/>
    <property type="match status" value="1"/>
</dbReference>
<dbReference type="VEuPathDB" id="FungiDB:TREMEDRAFT_25546"/>
<dbReference type="OrthoDB" id="5577218at2759"/>
<dbReference type="GO" id="GO:0048309">
    <property type="term" value="P:endoplasmic reticulum inheritance"/>
    <property type="evidence" value="ECO:0007669"/>
    <property type="project" value="TreeGrafter"/>
</dbReference>
<feature type="transmembrane region" description="Helical" evidence="1">
    <location>
        <begin position="115"/>
        <end position="135"/>
    </location>
</feature>
<dbReference type="InterPro" id="IPR013635">
    <property type="entry name" value="Ice2"/>
</dbReference>
<evidence type="ECO:0000313" key="3">
    <source>
        <dbReference type="Proteomes" id="UP000289152"/>
    </source>
</evidence>
<dbReference type="Pfam" id="PF08426">
    <property type="entry name" value="ICE2"/>
    <property type="match status" value="1"/>
</dbReference>
<dbReference type="EMBL" id="SDIL01000029">
    <property type="protein sequence ID" value="RXK39638.1"/>
    <property type="molecule type" value="Genomic_DNA"/>
</dbReference>
<comment type="caution">
    <text evidence="2">The sequence shown here is derived from an EMBL/GenBank/DDBJ whole genome shotgun (WGS) entry which is preliminary data.</text>
</comment>
<keyword evidence="1" id="KW-0472">Membrane</keyword>
<feature type="transmembrane region" description="Helical" evidence="1">
    <location>
        <begin position="156"/>
        <end position="174"/>
    </location>
</feature>
<dbReference type="Proteomes" id="UP000289152">
    <property type="component" value="Unassembled WGS sequence"/>
</dbReference>
<dbReference type="GO" id="GO:0032541">
    <property type="term" value="C:cortical endoplasmic reticulum"/>
    <property type="evidence" value="ECO:0007669"/>
    <property type="project" value="TreeGrafter"/>
</dbReference>
<organism evidence="2 3">
    <name type="scientific">Tremella mesenterica</name>
    <name type="common">Jelly fungus</name>
    <dbReference type="NCBI Taxonomy" id="5217"/>
    <lineage>
        <taxon>Eukaryota</taxon>
        <taxon>Fungi</taxon>
        <taxon>Dikarya</taxon>
        <taxon>Basidiomycota</taxon>
        <taxon>Agaricomycotina</taxon>
        <taxon>Tremellomycetes</taxon>
        <taxon>Tremellales</taxon>
        <taxon>Tremellaceae</taxon>
        <taxon>Tremella</taxon>
    </lineage>
</organism>
<dbReference type="AlphaFoldDB" id="A0A4Q1BP40"/>
<keyword evidence="3" id="KW-1185">Reference proteome</keyword>
<dbReference type="GO" id="GO:0005789">
    <property type="term" value="C:endoplasmic reticulum membrane"/>
    <property type="evidence" value="ECO:0007669"/>
    <property type="project" value="TreeGrafter"/>
</dbReference>
<gene>
    <name evidence="2" type="ORF">M231_03140</name>
</gene>
<dbReference type="InParanoid" id="A0A4Q1BP40"/>